<evidence type="ECO:0000256" key="1">
    <source>
        <dbReference type="SAM" id="Phobius"/>
    </source>
</evidence>
<proteinExistence type="predicted"/>
<feature type="transmembrane region" description="Helical" evidence="1">
    <location>
        <begin position="92"/>
        <end position="114"/>
    </location>
</feature>
<name>A0A2G8S5C2_9APHY</name>
<reference evidence="2 3" key="1">
    <citation type="journal article" date="2015" name="Sci. Rep.">
        <title>Chromosome-level genome map provides insights into diverse defense mechanisms in the medicinal fungus Ganoderma sinense.</title>
        <authorList>
            <person name="Zhu Y."/>
            <person name="Xu J."/>
            <person name="Sun C."/>
            <person name="Zhou S."/>
            <person name="Xu H."/>
            <person name="Nelson D.R."/>
            <person name="Qian J."/>
            <person name="Song J."/>
            <person name="Luo H."/>
            <person name="Xiang L."/>
            <person name="Li Y."/>
            <person name="Xu Z."/>
            <person name="Ji A."/>
            <person name="Wang L."/>
            <person name="Lu S."/>
            <person name="Hayward A."/>
            <person name="Sun W."/>
            <person name="Li X."/>
            <person name="Schwartz D.C."/>
            <person name="Wang Y."/>
            <person name="Chen S."/>
        </authorList>
    </citation>
    <scope>NUCLEOTIDE SEQUENCE [LARGE SCALE GENOMIC DNA]</scope>
    <source>
        <strain evidence="2 3">ZZ0214-1</strain>
    </source>
</reference>
<keyword evidence="3" id="KW-1185">Reference proteome</keyword>
<comment type="caution">
    <text evidence="2">The sequence shown here is derived from an EMBL/GenBank/DDBJ whole genome shotgun (WGS) entry which is preliminary data.</text>
</comment>
<accession>A0A2G8S5C2</accession>
<keyword evidence="1" id="KW-0472">Membrane</keyword>
<sequence>MEPHFVSVMQGICQLDGRIKAKVPHDDPTTSADLSPATFNEESYRFYVHVFQEQFATIGLLVGFYGVLIVLTSMSIYALVTQCTKKTQVTTIILSLTIFALFTSTTIYTVTSILSTQTVFSFDLIYAGPSLWTNSNLYFAPDVIAFVEDYTQLNYCSSTAALTLNITLGDAIVCWRALTLIGEVRTYMVGFMYEGFPAGIAACVLSLTTNLVATILIGVKAWESRKRLRGYLVAGPRAAQVEKLFALLIESGALYSALWVVIVGFQVGQYRFIQTASLDYQEGFFDIVGVIMNGCLVPLMAMYPTVIIVLVGLKRSHIERGLSQHVQSLPTPHLSLVGDTHTPS</sequence>
<feature type="transmembrane region" description="Helical" evidence="1">
    <location>
        <begin position="196"/>
        <end position="219"/>
    </location>
</feature>
<protein>
    <submittedName>
        <fullName evidence="2">Uncharacterized protein</fullName>
    </submittedName>
</protein>
<dbReference type="EMBL" id="AYKW01000023">
    <property type="protein sequence ID" value="PIL28972.1"/>
    <property type="molecule type" value="Genomic_DNA"/>
</dbReference>
<keyword evidence="1" id="KW-1133">Transmembrane helix</keyword>
<feature type="transmembrane region" description="Helical" evidence="1">
    <location>
        <begin position="287"/>
        <end position="313"/>
    </location>
</feature>
<dbReference type="Proteomes" id="UP000230002">
    <property type="component" value="Unassembled WGS sequence"/>
</dbReference>
<dbReference type="AlphaFoldDB" id="A0A2G8S5C2"/>
<organism evidence="2 3">
    <name type="scientific">Ganoderma sinense ZZ0214-1</name>
    <dbReference type="NCBI Taxonomy" id="1077348"/>
    <lineage>
        <taxon>Eukaryota</taxon>
        <taxon>Fungi</taxon>
        <taxon>Dikarya</taxon>
        <taxon>Basidiomycota</taxon>
        <taxon>Agaricomycotina</taxon>
        <taxon>Agaricomycetes</taxon>
        <taxon>Polyporales</taxon>
        <taxon>Polyporaceae</taxon>
        <taxon>Ganoderma</taxon>
    </lineage>
</organism>
<dbReference type="OrthoDB" id="2757163at2759"/>
<evidence type="ECO:0000313" key="3">
    <source>
        <dbReference type="Proteomes" id="UP000230002"/>
    </source>
</evidence>
<feature type="transmembrane region" description="Helical" evidence="1">
    <location>
        <begin position="55"/>
        <end position="80"/>
    </location>
</feature>
<feature type="transmembrane region" description="Helical" evidence="1">
    <location>
        <begin position="244"/>
        <end position="267"/>
    </location>
</feature>
<keyword evidence="1" id="KW-0812">Transmembrane</keyword>
<gene>
    <name evidence="2" type="ORF">GSI_09019</name>
</gene>
<evidence type="ECO:0000313" key="2">
    <source>
        <dbReference type="EMBL" id="PIL28972.1"/>
    </source>
</evidence>